<organism evidence="2 3">
    <name type="scientific">Hypsizygus marmoreus</name>
    <name type="common">White beech mushroom</name>
    <name type="synonym">Agaricus marmoreus</name>
    <dbReference type="NCBI Taxonomy" id="39966"/>
    <lineage>
        <taxon>Eukaryota</taxon>
        <taxon>Fungi</taxon>
        <taxon>Dikarya</taxon>
        <taxon>Basidiomycota</taxon>
        <taxon>Agaricomycotina</taxon>
        <taxon>Agaricomycetes</taxon>
        <taxon>Agaricomycetidae</taxon>
        <taxon>Agaricales</taxon>
        <taxon>Tricholomatineae</taxon>
        <taxon>Lyophyllaceae</taxon>
        <taxon>Hypsizygus</taxon>
    </lineage>
</organism>
<gene>
    <name evidence="2" type="ORF">Hypma_007595</name>
</gene>
<keyword evidence="3" id="KW-1185">Reference proteome</keyword>
<dbReference type="AlphaFoldDB" id="A0A369JY26"/>
<evidence type="ECO:0000313" key="3">
    <source>
        <dbReference type="Proteomes" id="UP000076154"/>
    </source>
</evidence>
<feature type="signal peptide" evidence="1">
    <location>
        <begin position="1"/>
        <end position="19"/>
    </location>
</feature>
<feature type="chain" id="PRO_5017001283" description="Cyanovirin-N domain-containing protein" evidence="1">
    <location>
        <begin position="20"/>
        <end position="190"/>
    </location>
</feature>
<dbReference type="OrthoDB" id="3174532at2759"/>
<name>A0A369JY26_HYPMA</name>
<reference evidence="2" key="1">
    <citation type="submission" date="2018-04" db="EMBL/GenBank/DDBJ databases">
        <title>Whole genome sequencing of Hypsizygus marmoreus.</title>
        <authorList>
            <person name="Choi I.-G."/>
            <person name="Min B."/>
            <person name="Kim J.-G."/>
            <person name="Kim S."/>
            <person name="Oh Y.-L."/>
            <person name="Kong W.-S."/>
            <person name="Park H."/>
            <person name="Jeong J."/>
            <person name="Song E.-S."/>
        </authorList>
    </citation>
    <scope>NUCLEOTIDE SEQUENCE [LARGE SCALE GENOMIC DNA]</scope>
    <source>
        <strain evidence="2">51987-8</strain>
    </source>
</reference>
<protein>
    <recommendedName>
        <fullName evidence="4">Cyanovirin-N domain-containing protein</fullName>
    </recommendedName>
</protein>
<keyword evidence="1" id="KW-0732">Signal</keyword>
<comment type="caution">
    <text evidence="2">The sequence shown here is derived from an EMBL/GenBank/DDBJ whole genome shotgun (WGS) entry which is preliminary data.</text>
</comment>
<dbReference type="InParanoid" id="A0A369JY26"/>
<dbReference type="EMBL" id="LUEZ02000041">
    <property type="protein sequence ID" value="RDB25265.1"/>
    <property type="molecule type" value="Genomic_DNA"/>
</dbReference>
<evidence type="ECO:0000256" key="1">
    <source>
        <dbReference type="SAM" id="SignalP"/>
    </source>
</evidence>
<evidence type="ECO:0008006" key="4">
    <source>
        <dbReference type="Google" id="ProtNLM"/>
    </source>
</evidence>
<evidence type="ECO:0000313" key="2">
    <source>
        <dbReference type="EMBL" id="RDB25265.1"/>
    </source>
</evidence>
<accession>A0A369JY26</accession>
<proteinExistence type="predicted"/>
<sequence>MRIGSILAYTFGLFASVSATRPSLWDSCGSDARLLKESTIEHDGNVVKVATTSCPGFANLTSNALAAPSRITKRAVTQCDLSPSACNILCNPLDTQASLIDCTLLSLTLSLQLTTFSAAPFSFTTFNLGTCQFAFANLDLTQYDVCHGFMGSHGQGIVTQCVLTTPSTLAGFCVSLGILNNNWIVEAIHS</sequence>
<dbReference type="Proteomes" id="UP000076154">
    <property type="component" value="Unassembled WGS sequence"/>
</dbReference>